<dbReference type="Proteomes" id="UP001549921">
    <property type="component" value="Unassembled WGS sequence"/>
</dbReference>
<organism evidence="2 3">
    <name type="scientific">Loxostege sticticalis</name>
    <name type="common">Beet webworm moth</name>
    <dbReference type="NCBI Taxonomy" id="481309"/>
    <lineage>
        <taxon>Eukaryota</taxon>
        <taxon>Metazoa</taxon>
        <taxon>Ecdysozoa</taxon>
        <taxon>Arthropoda</taxon>
        <taxon>Hexapoda</taxon>
        <taxon>Insecta</taxon>
        <taxon>Pterygota</taxon>
        <taxon>Neoptera</taxon>
        <taxon>Endopterygota</taxon>
        <taxon>Lepidoptera</taxon>
        <taxon>Glossata</taxon>
        <taxon>Ditrysia</taxon>
        <taxon>Pyraloidea</taxon>
        <taxon>Crambidae</taxon>
        <taxon>Pyraustinae</taxon>
        <taxon>Loxostege</taxon>
    </lineage>
</organism>
<feature type="non-terminal residue" evidence="2">
    <location>
        <position position="1"/>
    </location>
</feature>
<dbReference type="InterPro" id="IPR039353">
    <property type="entry name" value="TF_Adf1"/>
</dbReference>
<dbReference type="PANTHER" id="PTHR12243">
    <property type="entry name" value="MADF DOMAIN TRANSCRIPTION FACTOR"/>
    <property type="match status" value="1"/>
</dbReference>
<dbReference type="InterPro" id="IPR006578">
    <property type="entry name" value="MADF-dom"/>
</dbReference>
<dbReference type="EMBL" id="JBEDNZ010000020">
    <property type="protein sequence ID" value="KAL0819966.1"/>
    <property type="molecule type" value="Genomic_DNA"/>
</dbReference>
<evidence type="ECO:0000313" key="2">
    <source>
        <dbReference type="EMBL" id="KAL0819966.1"/>
    </source>
</evidence>
<gene>
    <name evidence="2" type="ORF">ABMA28_007963</name>
</gene>
<dbReference type="SMART" id="SM00595">
    <property type="entry name" value="MADF"/>
    <property type="match status" value="2"/>
</dbReference>
<accession>A0ABD0SK88</accession>
<feature type="domain" description="MADF" evidence="1">
    <location>
        <begin position="180"/>
        <end position="279"/>
    </location>
</feature>
<feature type="domain" description="MADF" evidence="1">
    <location>
        <begin position="44"/>
        <end position="138"/>
    </location>
</feature>
<dbReference type="Pfam" id="PF10545">
    <property type="entry name" value="MADF_DNA_bdg"/>
    <property type="match status" value="2"/>
</dbReference>
<protein>
    <recommendedName>
        <fullName evidence="1">MADF domain-containing protein</fullName>
    </recommendedName>
</protein>
<proteinExistence type="predicted"/>
<comment type="caution">
    <text evidence="2">The sequence shown here is derived from an EMBL/GenBank/DDBJ whole genome shotgun (WGS) entry which is preliminary data.</text>
</comment>
<dbReference type="AlphaFoldDB" id="A0ABD0SK88"/>
<reference evidence="2 3" key="1">
    <citation type="submission" date="2024-06" db="EMBL/GenBank/DDBJ databases">
        <title>A chromosome-level genome assembly of beet webworm, Loxostege sticticalis.</title>
        <authorList>
            <person name="Zhang Y."/>
        </authorList>
    </citation>
    <scope>NUCLEOTIDE SEQUENCE [LARGE SCALE GENOMIC DNA]</scope>
    <source>
        <strain evidence="2">AQ028</strain>
        <tissue evidence="2">Male pupae</tissue>
    </source>
</reference>
<name>A0ABD0SK88_LOXSC</name>
<dbReference type="PANTHER" id="PTHR12243:SF67">
    <property type="entry name" value="COREPRESSOR OF PANGOLIN, ISOFORM A-RELATED"/>
    <property type="match status" value="1"/>
</dbReference>
<evidence type="ECO:0000313" key="3">
    <source>
        <dbReference type="Proteomes" id="UP001549921"/>
    </source>
</evidence>
<evidence type="ECO:0000259" key="1">
    <source>
        <dbReference type="PROSITE" id="PS51029"/>
    </source>
</evidence>
<sequence>KKYKNRRSGTQNHNLQARDSRHYFGIMFISWKMESNETMKFVDELISEVRKRPVIWEKNKYHHNRRSRMVVEWQAIASKFKMTPKKVKLKWYGIKRTFYSEEKKMNYPQGDESKPNIAYYTGQWVHFEKLLFLCGTKGNVEEYVDPTSPEEIDEECDSDDFAKTTLRRQNPQKKLKFVDELINEVKKRPVIWDIHKYQFNRKVVMNEEWKAIASKFKKTPDEVKSKWRALRNRYHIESFRREEKKKKLTQGDEKNPHISDKTGRWEHFEKLAFLYGQTRNNVKHITPSSSRQIDADESEMRNEAIKVECDLFEHFDDFEINYIKTENIDDLEEKEIEDPIEDDQKMLPEAKKESRAIESTSADQNIDNYEIDHYETRGNVEHIASSSSEKIKADAPEKSIKDIKVACDKFEHFDDLKTKTKTTPRRHKL</sequence>
<dbReference type="PROSITE" id="PS51029">
    <property type="entry name" value="MADF"/>
    <property type="match status" value="2"/>
</dbReference>